<comment type="caution">
    <text evidence="4">The sequence shown here is derived from an EMBL/GenBank/DDBJ whole genome shotgun (WGS) entry which is preliminary data.</text>
</comment>
<reference evidence="4 5" key="1">
    <citation type="journal article" date="2019" name="Int. J. Syst. Evol. Microbiol.">
        <title>The Global Catalogue of Microorganisms (GCM) 10K type strain sequencing project: providing services to taxonomists for standard genome sequencing and annotation.</title>
        <authorList>
            <consortium name="The Broad Institute Genomics Platform"/>
            <consortium name="The Broad Institute Genome Sequencing Center for Infectious Disease"/>
            <person name="Wu L."/>
            <person name="Ma J."/>
        </authorList>
    </citation>
    <scope>NUCLEOTIDE SEQUENCE [LARGE SCALE GENOMIC DNA]</scope>
    <source>
        <strain evidence="4 5">JCM 15313</strain>
    </source>
</reference>
<evidence type="ECO:0000259" key="3">
    <source>
        <dbReference type="Pfam" id="PF04069"/>
    </source>
</evidence>
<dbReference type="Proteomes" id="UP001501585">
    <property type="component" value="Unassembled WGS sequence"/>
</dbReference>
<dbReference type="Gene3D" id="3.40.190.100">
    <property type="entry name" value="Glycine betaine-binding periplasmic protein, domain 2"/>
    <property type="match status" value="1"/>
</dbReference>
<dbReference type="Gene3D" id="3.40.190.10">
    <property type="entry name" value="Periplasmic binding protein-like II"/>
    <property type="match status" value="1"/>
</dbReference>
<sequence>MIDQRFRRAATKAAAVSLTTLLAVSCGAADGGDDEADTDTVRIALNGWVGYEADAAVLSYLIEHELGGKTELVEEDEESSWASLGDGSVDVILENWGHEDLMELYSAEESQRVVDGGPNGNSGSIGWYIPQYVVDKYPGIDTYKGLKENADIFTGAQSGDMGRFLAADPSFVTQDQGMINHFDMDLEISYAGSEEEQIAEVRKAYEKKEPVLFYFYEPQWIHEELDLVKVDFPDYVPMCEIDPEDIGCDYPEYELNKVFRKGFADEGSEAYQLIDNWTWTNEDQNDVARLIAEKGMSREEAAKTWVEENPDTWKPWLPEQS</sequence>
<proteinExistence type="predicted"/>
<feature type="signal peptide" evidence="2">
    <location>
        <begin position="1"/>
        <end position="28"/>
    </location>
</feature>
<evidence type="ECO:0000256" key="1">
    <source>
        <dbReference type="SAM" id="MobiDB-lite"/>
    </source>
</evidence>
<evidence type="ECO:0000256" key="2">
    <source>
        <dbReference type="SAM" id="SignalP"/>
    </source>
</evidence>
<name>A0ABN1FHZ1_9ACTN</name>
<organism evidence="4 5">
    <name type="scientific">Nocardiopsis rhodophaea</name>
    <dbReference type="NCBI Taxonomy" id="280238"/>
    <lineage>
        <taxon>Bacteria</taxon>
        <taxon>Bacillati</taxon>
        <taxon>Actinomycetota</taxon>
        <taxon>Actinomycetes</taxon>
        <taxon>Streptosporangiales</taxon>
        <taxon>Nocardiopsidaceae</taxon>
        <taxon>Nocardiopsis</taxon>
    </lineage>
</organism>
<evidence type="ECO:0000313" key="4">
    <source>
        <dbReference type="EMBL" id="GAA1995253.1"/>
    </source>
</evidence>
<feature type="region of interest" description="Disordered" evidence="1">
    <location>
        <begin position="301"/>
        <end position="321"/>
    </location>
</feature>
<dbReference type="InterPro" id="IPR007210">
    <property type="entry name" value="ABC_Gly_betaine_transp_sub-bd"/>
</dbReference>
<feature type="domain" description="ABC-type glycine betaine transport system substrate-binding" evidence="3">
    <location>
        <begin position="39"/>
        <end position="308"/>
    </location>
</feature>
<dbReference type="SUPFAM" id="SSF53850">
    <property type="entry name" value="Periplasmic binding protein-like II"/>
    <property type="match status" value="1"/>
</dbReference>
<dbReference type="PROSITE" id="PS51257">
    <property type="entry name" value="PROKAR_LIPOPROTEIN"/>
    <property type="match status" value="1"/>
</dbReference>
<dbReference type="CDD" id="cd13643">
    <property type="entry name" value="PBP2_BCP_2"/>
    <property type="match status" value="1"/>
</dbReference>
<keyword evidence="5" id="KW-1185">Reference proteome</keyword>
<dbReference type="RefSeq" id="WP_344161859.1">
    <property type="nucleotide sequence ID" value="NZ_BAAAPC010000008.1"/>
</dbReference>
<protein>
    <submittedName>
        <fullName evidence="4">ABC transporter substrate-binding protein</fullName>
    </submittedName>
</protein>
<evidence type="ECO:0000313" key="5">
    <source>
        <dbReference type="Proteomes" id="UP001501585"/>
    </source>
</evidence>
<dbReference type="Pfam" id="PF04069">
    <property type="entry name" value="OpuAC"/>
    <property type="match status" value="1"/>
</dbReference>
<keyword evidence="2" id="KW-0732">Signal</keyword>
<dbReference type="EMBL" id="BAAAPC010000008">
    <property type="protein sequence ID" value="GAA1995253.1"/>
    <property type="molecule type" value="Genomic_DNA"/>
</dbReference>
<gene>
    <name evidence="4" type="ORF">GCM10009799_21920</name>
</gene>
<feature type="chain" id="PRO_5046769001" evidence="2">
    <location>
        <begin position="29"/>
        <end position="321"/>
    </location>
</feature>
<accession>A0ABN1FHZ1</accession>